<reference evidence="2 3" key="1">
    <citation type="journal article" date="2016" name="Genome Biol. Evol.">
        <title>Divergent and convergent evolution of fungal pathogenicity.</title>
        <authorList>
            <person name="Shang Y."/>
            <person name="Xiao G."/>
            <person name="Zheng P."/>
            <person name="Cen K."/>
            <person name="Zhan S."/>
            <person name="Wang C."/>
        </authorList>
    </citation>
    <scope>NUCLEOTIDE SEQUENCE [LARGE SCALE GENOMIC DNA]</scope>
    <source>
        <strain evidence="2 3">RCEF 2490</strain>
    </source>
</reference>
<organism evidence="2 3">
    <name type="scientific">Moelleriella libera RCEF 2490</name>
    <dbReference type="NCBI Taxonomy" id="1081109"/>
    <lineage>
        <taxon>Eukaryota</taxon>
        <taxon>Fungi</taxon>
        <taxon>Dikarya</taxon>
        <taxon>Ascomycota</taxon>
        <taxon>Pezizomycotina</taxon>
        <taxon>Sordariomycetes</taxon>
        <taxon>Hypocreomycetidae</taxon>
        <taxon>Hypocreales</taxon>
        <taxon>Clavicipitaceae</taxon>
        <taxon>Moelleriella</taxon>
    </lineage>
</organism>
<dbReference type="STRING" id="1081109.A0A168B2B1"/>
<dbReference type="OrthoDB" id="5244801at2759"/>
<evidence type="ECO:0000313" key="2">
    <source>
        <dbReference type="EMBL" id="KZZ94694.1"/>
    </source>
</evidence>
<name>A0A168B2B1_9HYPO</name>
<evidence type="ECO:0000256" key="1">
    <source>
        <dbReference type="SAM" id="MobiDB-lite"/>
    </source>
</evidence>
<dbReference type="EMBL" id="AZGY01000010">
    <property type="protein sequence ID" value="KZZ94694.1"/>
    <property type="molecule type" value="Genomic_DNA"/>
</dbReference>
<dbReference type="AlphaFoldDB" id="A0A168B2B1"/>
<dbReference type="Proteomes" id="UP000078544">
    <property type="component" value="Unassembled WGS sequence"/>
</dbReference>
<feature type="compositionally biased region" description="Low complexity" evidence="1">
    <location>
        <begin position="64"/>
        <end position="75"/>
    </location>
</feature>
<accession>A0A168B2B1</accession>
<feature type="compositionally biased region" description="Polar residues" evidence="1">
    <location>
        <begin position="28"/>
        <end position="39"/>
    </location>
</feature>
<feature type="region of interest" description="Disordered" evidence="1">
    <location>
        <begin position="14"/>
        <end position="105"/>
    </location>
</feature>
<comment type="caution">
    <text evidence="2">The sequence shown here is derived from an EMBL/GenBank/DDBJ whole genome shotgun (WGS) entry which is preliminary data.</text>
</comment>
<proteinExistence type="predicted"/>
<feature type="region of interest" description="Disordered" evidence="1">
    <location>
        <begin position="504"/>
        <end position="528"/>
    </location>
</feature>
<gene>
    <name evidence="2" type="ORF">AAL_04805</name>
</gene>
<evidence type="ECO:0000313" key="3">
    <source>
        <dbReference type="Proteomes" id="UP000078544"/>
    </source>
</evidence>
<keyword evidence="3" id="KW-1185">Reference proteome</keyword>
<sequence length="528" mass="57379">MANGLDRLERLFAYKRKASPSPSRGLDSLSQPLEQQFPSPSFIRPRTSRMTAREETHLRQAAGRSPSVPDVSSRSIAHAQEQRSGSTDGACKIQRKPVQSTSCSRRQREKLVDGLREFKFPKPPSCDSSISVGAIGANSFTPIDGPGLPSPVCHSPLEASIPFCYRLDTPPSSDSEDNASSSLVSHTKGRHVILPHHLPTPEQSPEMPPVSNARLRNVKSADELDKALYKAIEDQLGESFDQVSLGRSYSQSSIAASAHSFCSSILREPDVHEFLNLSDDDIAESHPPSPSLGPSEVDSSSLPHMGLSFSSEPLGCALLTLTPPRAGQPAAAAAFEAARIARRYDFDLVYAVNLWPGKKVPPTTDDADITGKPMLGRLLAAHGLHTVPSPLQISSEVHKTILRSDGWIEYQNQGATSRDLARGYACAFHTGQYTRDAPSRNNSLVSGVRLSQQIDRGIVFAAYRKPRDGDRKLGRSLGEEELGQLHRDAETLIEMVIDIHVADRNRRPPTRASGNDETGPIPMQADGS</sequence>
<protein>
    <submittedName>
        <fullName evidence="2">Uncharacterized protein</fullName>
    </submittedName>
</protein>
<feature type="region of interest" description="Disordered" evidence="1">
    <location>
        <begin position="280"/>
        <end position="304"/>
    </location>
</feature>